<feature type="transmembrane region" description="Helical" evidence="7">
    <location>
        <begin position="262"/>
        <end position="283"/>
    </location>
</feature>
<organism evidence="9 10">
    <name type="scientific">Penicillium desertorum</name>
    <dbReference type="NCBI Taxonomy" id="1303715"/>
    <lineage>
        <taxon>Eukaryota</taxon>
        <taxon>Fungi</taxon>
        <taxon>Dikarya</taxon>
        <taxon>Ascomycota</taxon>
        <taxon>Pezizomycotina</taxon>
        <taxon>Eurotiomycetes</taxon>
        <taxon>Eurotiomycetidae</taxon>
        <taxon>Eurotiales</taxon>
        <taxon>Aspergillaceae</taxon>
        <taxon>Penicillium</taxon>
    </lineage>
</organism>
<proteinExistence type="inferred from homology"/>
<feature type="transmembrane region" description="Helical" evidence="7">
    <location>
        <begin position="295"/>
        <end position="316"/>
    </location>
</feature>
<dbReference type="Pfam" id="PF01699">
    <property type="entry name" value="Na_Ca_ex"/>
    <property type="match status" value="2"/>
</dbReference>
<feature type="domain" description="Sodium/calcium exchanger membrane region" evidence="8">
    <location>
        <begin position="18"/>
        <end position="156"/>
    </location>
</feature>
<feature type="transmembrane region" description="Helical" evidence="7">
    <location>
        <begin position="44"/>
        <end position="62"/>
    </location>
</feature>
<dbReference type="Proteomes" id="UP001147760">
    <property type="component" value="Unassembled WGS sequence"/>
</dbReference>
<feature type="transmembrane region" description="Helical" evidence="7">
    <location>
        <begin position="142"/>
        <end position="163"/>
    </location>
</feature>
<evidence type="ECO:0000256" key="5">
    <source>
        <dbReference type="ARBA" id="ARBA00022989"/>
    </source>
</evidence>
<dbReference type="PANTHER" id="PTHR10846">
    <property type="entry name" value="SODIUM/POTASSIUM/CALCIUM EXCHANGER"/>
    <property type="match status" value="1"/>
</dbReference>
<evidence type="ECO:0000256" key="7">
    <source>
        <dbReference type="SAM" id="Phobius"/>
    </source>
</evidence>
<dbReference type="Gene3D" id="1.20.1420.30">
    <property type="entry name" value="NCX, central ion-binding region"/>
    <property type="match status" value="2"/>
</dbReference>
<keyword evidence="6 7" id="KW-0472">Membrane</keyword>
<feature type="transmembrane region" description="Helical" evidence="7">
    <location>
        <begin position="82"/>
        <end position="104"/>
    </location>
</feature>
<dbReference type="EMBL" id="JAPWDO010000003">
    <property type="protein sequence ID" value="KAJ5478611.1"/>
    <property type="molecule type" value="Genomic_DNA"/>
</dbReference>
<feature type="transmembrane region" description="Helical" evidence="7">
    <location>
        <begin position="116"/>
        <end position="136"/>
    </location>
</feature>
<dbReference type="GO" id="GO:0006874">
    <property type="term" value="P:intracellular calcium ion homeostasis"/>
    <property type="evidence" value="ECO:0007669"/>
    <property type="project" value="TreeGrafter"/>
</dbReference>
<reference evidence="9" key="1">
    <citation type="submission" date="2022-12" db="EMBL/GenBank/DDBJ databases">
        <authorList>
            <person name="Petersen C."/>
        </authorList>
    </citation>
    <scope>NUCLEOTIDE SEQUENCE</scope>
    <source>
        <strain evidence="9">IBT 17660</strain>
    </source>
</reference>
<evidence type="ECO:0000259" key="8">
    <source>
        <dbReference type="Pfam" id="PF01699"/>
    </source>
</evidence>
<feature type="transmembrane region" description="Helical" evidence="7">
    <location>
        <begin position="356"/>
        <end position="374"/>
    </location>
</feature>
<keyword evidence="3" id="KW-0050">Antiport</keyword>
<name>A0A9X0BQL2_9EURO</name>
<feature type="transmembrane region" description="Helical" evidence="7">
    <location>
        <begin position="14"/>
        <end position="32"/>
    </location>
</feature>
<keyword evidence="10" id="KW-1185">Reference proteome</keyword>
<gene>
    <name evidence="9" type="ORF">N7530_004120</name>
</gene>
<dbReference type="GO" id="GO:0008273">
    <property type="term" value="F:calcium, potassium:sodium antiporter activity"/>
    <property type="evidence" value="ECO:0007669"/>
    <property type="project" value="TreeGrafter"/>
</dbReference>
<evidence type="ECO:0000256" key="1">
    <source>
        <dbReference type="ARBA" id="ARBA00004141"/>
    </source>
</evidence>
<dbReference type="GO" id="GO:0005262">
    <property type="term" value="F:calcium channel activity"/>
    <property type="evidence" value="ECO:0007669"/>
    <property type="project" value="TreeGrafter"/>
</dbReference>
<protein>
    <recommendedName>
        <fullName evidence="8">Sodium/calcium exchanger membrane region domain-containing protein</fullName>
    </recommendedName>
</protein>
<dbReference type="InterPro" id="IPR044880">
    <property type="entry name" value="NCX_ion-bd_dom_sf"/>
</dbReference>
<evidence type="ECO:0000256" key="3">
    <source>
        <dbReference type="ARBA" id="ARBA00022449"/>
    </source>
</evidence>
<evidence type="ECO:0000256" key="2">
    <source>
        <dbReference type="ARBA" id="ARBA00005364"/>
    </source>
</evidence>
<dbReference type="GO" id="GO:0005886">
    <property type="term" value="C:plasma membrane"/>
    <property type="evidence" value="ECO:0007669"/>
    <property type="project" value="TreeGrafter"/>
</dbReference>
<dbReference type="PANTHER" id="PTHR10846:SF8">
    <property type="entry name" value="INNER MEMBRANE PROTEIN YRBG"/>
    <property type="match status" value="1"/>
</dbReference>
<feature type="transmembrane region" description="Helical" evidence="7">
    <location>
        <begin position="328"/>
        <end position="349"/>
    </location>
</feature>
<comment type="caution">
    <text evidence="9">The sequence shown here is derived from an EMBL/GenBank/DDBJ whole genome shotgun (WGS) entry which is preliminary data.</text>
</comment>
<dbReference type="InterPro" id="IPR004481">
    <property type="entry name" value="K/Na/Ca-exchanger"/>
</dbReference>
<keyword evidence="4 7" id="KW-0812">Transmembrane</keyword>
<evidence type="ECO:0000256" key="4">
    <source>
        <dbReference type="ARBA" id="ARBA00022692"/>
    </source>
</evidence>
<dbReference type="InterPro" id="IPR004837">
    <property type="entry name" value="NaCa_Exmemb"/>
</dbReference>
<evidence type="ECO:0000313" key="10">
    <source>
        <dbReference type="Proteomes" id="UP001147760"/>
    </source>
</evidence>
<keyword evidence="5 7" id="KW-1133">Transmembrane helix</keyword>
<evidence type="ECO:0000256" key="6">
    <source>
        <dbReference type="ARBA" id="ARBA00023136"/>
    </source>
</evidence>
<accession>A0A9X0BQL2</accession>
<sequence length="376" mass="40081">MCLCRHPDMDLDSLFFNTATLIAGVFVLDYGADKFIDHTVIVGQRLGISPTLIALLTVGAEYEEVNCSLLLSLRSCKVAPPLALGNVMGSTISNILGAFSLGLLCHPGGSPFDSSAKIYSALQFFVTTIFIILAYFQQLNRVTGGLLIALFVLYIISIGFAIYRGITEPPQLSDSESDDESINVYDEQLPGQSAGQPASETSPLLGDTNVPEVLIGASVHKDKRPRPLYHHVLQLIFGLLALSLSGYILAHSAGTIADSLNLSGTVFGLTVIAFITTLPEKLVAMLSGFRGQGGIVVATTAGSNIFLLTLCVGVVAVAGNPLDRSDTFVLFDLVTVWVSSLSLLAVVFLGPQRIAGVVLLAAYVTFLVMEFTVYKR</sequence>
<dbReference type="OrthoDB" id="2127281at2759"/>
<reference evidence="9" key="2">
    <citation type="journal article" date="2023" name="IMA Fungus">
        <title>Comparative genomic study of the Penicillium genus elucidates a diverse pangenome and 15 lateral gene transfer events.</title>
        <authorList>
            <person name="Petersen C."/>
            <person name="Sorensen T."/>
            <person name="Nielsen M.R."/>
            <person name="Sondergaard T.E."/>
            <person name="Sorensen J.L."/>
            <person name="Fitzpatrick D.A."/>
            <person name="Frisvad J.C."/>
            <person name="Nielsen K.L."/>
        </authorList>
    </citation>
    <scope>NUCLEOTIDE SEQUENCE</scope>
    <source>
        <strain evidence="9">IBT 17660</strain>
    </source>
</reference>
<comment type="subcellular location">
    <subcellularLocation>
        <location evidence="1">Membrane</location>
        <topology evidence="1">Multi-pass membrane protein</topology>
    </subcellularLocation>
</comment>
<evidence type="ECO:0000313" key="9">
    <source>
        <dbReference type="EMBL" id="KAJ5478611.1"/>
    </source>
</evidence>
<dbReference type="AlphaFoldDB" id="A0A9X0BQL2"/>
<feature type="domain" description="Sodium/calcium exchanger membrane region" evidence="8">
    <location>
        <begin position="231"/>
        <end position="369"/>
    </location>
</feature>
<keyword evidence="3" id="KW-0813">Transport</keyword>
<comment type="similarity">
    <text evidence="2">Belongs to the Ca(2+):cation antiporter (CaCA) (TC 2.A.19) family. SLC24A subfamily.</text>
</comment>
<feature type="transmembrane region" description="Helical" evidence="7">
    <location>
        <begin position="228"/>
        <end position="250"/>
    </location>
</feature>